<protein>
    <submittedName>
        <fullName evidence="2">Uncharacterized protein</fullName>
    </submittedName>
</protein>
<feature type="non-terminal residue" evidence="2">
    <location>
        <position position="71"/>
    </location>
</feature>
<dbReference type="AlphaFoldDB" id="A0A9X4P2B5"/>
<feature type="compositionally biased region" description="Basic and acidic residues" evidence="1">
    <location>
        <begin position="55"/>
        <end position="71"/>
    </location>
</feature>
<comment type="caution">
    <text evidence="2">The sequence shown here is derived from an EMBL/GenBank/DDBJ whole genome shotgun (WGS) entry which is preliminary data.</text>
</comment>
<keyword evidence="3" id="KW-1185">Reference proteome</keyword>
<organism evidence="2 3">
    <name type="scientific">Lactococcus formosensis</name>
    <dbReference type="NCBI Taxonomy" id="1281486"/>
    <lineage>
        <taxon>Bacteria</taxon>
        <taxon>Bacillati</taxon>
        <taxon>Bacillota</taxon>
        <taxon>Bacilli</taxon>
        <taxon>Lactobacillales</taxon>
        <taxon>Streptococcaceae</taxon>
        <taxon>Lactococcus</taxon>
    </lineage>
</organism>
<accession>A0A9X4P2B5</accession>
<evidence type="ECO:0000313" key="3">
    <source>
        <dbReference type="Proteomes" id="UP001153199"/>
    </source>
</evidence>
<name>A0A9X4P2B5_9LACT</name>
<feature type="non-terminal residue" evidence="2">
    <location>
        <position position="1"/>
    </location>
</feature>
<gene>
    <name evidence="2" type="ORF">NF717_12675</name>
</gene>
<feature type="compositionally biased region" description="Low complexity" evidence="1">
    <location>
        <begin position="1"/>
        <end position="12"/>
    </location>
</feature>
<proteinExistence type="predicted"/>
<evidence type="ECO:0000313" key="2">
    <source>
        <dbReference type="EMBL" id="MDG6146490.1"/>
    </source>
</evidence>
<dbReference type="Proteomes" id="UP001153199">
    <property type="component" value="Unassembled WGS sequence"/>
</dbReference>
<evidence type="ECO:0000256" key="1">
    <source>
        <dbReference type="SAM" id="MobiDB-lite"/>
    </source>
</evidence>
<reference evidence="2" key="1">
    <citation type="submission" date="2022-06" db="EMBL/GenBank/DDBJ databases">
        <title>Lactococcus from bovine mastitis in China.</title>
        <authorList>
            <person name="Lin Y."/>
            <person name="Han B."/>
        </authorList>
    </citation>
    <scope>NUCLEOTIDE SEQUENCE</scope>
    <source>
        <strain evidence="2">Ningxia-I-26</strain>
    </source>
</reference>
<dbReference type="EMBL" id="JAMWFV010000321">
    <property type="protein sequence ID" value="MDG6146490.1"/>
    <property type="molecule type" value="Genomic_DNA"/>
</dbReference>
<feature type="region of interest" description="Disordered" evidence="1">
    <location>
        <begin position="1"/>
        <end position="71"/>
    </location>
</feature>
<sequence length="71" mass="7364">GAAEVGVGAATGNPALAVDGAQMLAPKTETQSSSSVQSQPDIKEQTQNTMQTPESFEKDDTNPLKEESLSN</sequence>
<feature type="compositionally biased region" description="Polar residues" evidence="1">
    <location>
        <begin position="45"/>
        <end position="54"/>
    </location>
</feature>